<proteinExistence type="predicted"/>
<name>A0A7W3PJP0_9MICO</name>
<dbReference type="AlphaFoldDB" id="A0A7W3PJP0"/>
<sequence length="40" mass="4296">MASLLRRFAPMIITFVVGKIMKKRSGGGGAGTTGGRYPRR</sequence>
<dbReference type="Proteomes" id="UP000321154">
    <property type="component" value="Unassembled WGS sequence"/>
</dbReference>
<comment type="caution">
    <text evidence="2">The sequence shown here is derived from an EMBL/GenBank/DDBJ whole genome shotgun (WGS) entry which is preliminary data.</text>
</comment>
<gene>
    <name evidence="2" type="ORF">FB463_002208</name>
    <name evidence="1" type="ORF">FFA01_25650</name>
</gene>
<protein>
    <submittedName>
        <fullName evidence="2">Uncharacterized protein</fullName>
    </submittedName>
</protein>
<reference evidence="1 3" key="1">
    <citation type="submission" date="2019-07" db="EMBL/GenBank/DDBJ databases">
        <title>Whole genome shotgun sequence of Frigoribacterium faeni NBRC 103066.</title>
        <authorList>
            <person name="Hosoyama A."/>
            <person name="Uohara A."/>
            <person name="Ohji S."/>
            <person name="Ichikawa N."/>
        </authorList>
    </citation>
    <scope>NUCLEOTIDE SEQUENCE [LARGE SCALE GENOMIC DNA]</scope>
    <source>
        <strain evidence="1 3">NBRC 103066</strain>
    </source>
</reference>
<keyword evidence="3" id="KW-1185">Reference proteome</keyword>
<reference evidence="2 4" key="2">
    <citation type="submission" date="2020-07" db="EMBL/GenBank/DDBJ databases">
        <title>Sequencing the genomes of 1000 actinobacteria strains.</title>
        <authorList>
            <person name="Klenk H.-P."/>
        </authorList>
    </citation>
    <scope>NUCLEOTIDE SEQUENCE [LARGE SCALE GENOMIC DNA]</scope>
    <source>
        <strain evidence="2 4">DSM 10309</strain>
    </source>
</reference>
<evidence type="ECO:0000313" key="4">
    <source>
        <dbReference type="Proteomes" id="UP000522688"/>
    </source>
</evidence>
<dbReference type="RefSeq" id="WP_259394116.1">
    <property type="nucleotide sequence ID" value="NZ_BAAAHR010000003.1"/>
</dbReference>
<dbReference type="Proteomes" id="UP000522688">
    <property type="component" value="Unassembled WGS sequence"/>
</dbReference>
<dbReference type="EMBL" id="BJUV01000031">
    <property type="protein sequence ID" value="GEK84256.1"/>
    <property type="molecule type" value="Genomic_DNA"/>
</dbReference>
<evidence type="ECO:0000313" key="2">
    <source>
        <dbReference type="EMBL" id="MBA8813959.1"/>
    </source>
</evidence>
<accession>A0A7W3PJP0</accession>
<dbReference type="EMBL" id="JACGWW010000002">
    <property type="protein sequence ID" value="MBA8813959.1"/>
    <property type="molecule type" value="Genomic_DNA"/>
</dbReference>
<evidence type="ECO:0000313" key="3">
    <source>
        <dbReference type="Proteomes" id="UP000321154"/>
    </source>
</evidence>
<evidence type="ECO:0000313" key="1">
    <source>
        <dbReference type="EMBL" id="GEK84256.1"/>
    </source>
</evidence>
<organism evidence="2 4">
    <name type="scientific">Frigoribacterium faeni</name>
    <dbReference type="NCBI Taxonomy" id="145483"/>
    <lineage>
        <taxon>Bacteria</taxon>
        <taxon>Bacillati</taxon>
        <taxon>Actinomycetota</taxon>
        <taxon>Actinomycetes</taxon>
        <taxon>Micrococcales</taxon>
        <taxon>Microbacteriaceae</taxon>
        <taxon>Frigoribacterium</taxon>
    </lineage>
</organism>